<keyword evidence="5" id="KW-1185">Reference proteome</keyword>
<comment type="similarity">
    <text evidence="1">Belongs to the Gfo/Idh/MocA family.</text>
</comment>
<dbReference type="Gene3D" id="3.40.50.720">
    <property type="entry name" value="NAD(P)-binding Rossmann-like Domain"/>
    <property type="match status" value="1"/>
</dbReference>
<dbReference type="SUPFAM" id="SSF55347">
    <property type="entry name" value="Glyceraldehyde-3-phosphate dehydrogenase-like, C-terminal domain"/>
    <property type="match status" value="1"/>
</dbReference>
<dbReference type="Gene3D" id="3.30.360.10">
    <property type="entry name" value="Dihydrodipicolinate Reductase, domain 2"/>
    <property type="match status" value="1"/>
</dbReference>
<accession>A0A0D1XL71</accession>
<dbReference type="STRING" id="253628.A0A0D1XL71"/>
<evidence type="ECO:0000259" key="2">
    <source>
        <dbReference type="Pfam" id="PF01408"/>
    </source>
</evidence>
<dbReference type="InterPro" id="IPR055170">
    <property type="entry name" value="GFO_IDH_MocA-like_dom"/>
</dbReference>
<evidence type="ECO:0008006" key="6">
    <source>
        <dbReference type="Google" id="ProtNLM"/>
    </source>
</evidence>
<sequence>MSVGLALIGSGHWARDEHLPAILASKHLQLKAVYSRTTRSARTIAERAPGIDLYSEDGECSFADILKREDISALLISLPIGSQASYIKAGLSAGKHVLSEKPVAENLQQATELIDWYRSSNLACTWSVAENWRFLRSFDRAAEEIKKLGKIIGFQVRHFTKVDKDWKFFNTDWRKTPTHQGGFLLDGGVHLIAGLRQLLEAGNERLKHVSAFTNSIEEYLPPVDTINAIVKTESGISGTLQISFGTTLRGNEWTVACENGVVSVIDVLDSVVTVMVDGKKTILPLANEKTGVPPEVRVWGKALANGTALKAQEPESARADLEIIELILRSGEKGGFPMDCRFQKV</sequence>
<dbReference type="GO" id="GO:0000166">
    <property type="term" value="F:nucleotide binding"/>
    <property type="evidence" value="ECO:0007669"/>
    <property type="project" value="InterPro"/>
</dbReference>
<dbReference type="Pfam" id="PF22725">
    <property type="entry name" value="GFO_IDH_MocA_C3"/>
    <property type="match status" value="1"/>
</dbReference>
<reference evidence="4 5" key="1">
    <citation type="submission" date="2015-01" db="EMBL/GenBank/DDBJ databases">
        <title>The Genome Sequence of Ochroconis gallopava CBS43764.</title>
        <authorList>
            <consortium name="The Broad Institute Genomics Platform"/>
            <person name="Cuomo C."/>
            <person name="de Hoog S."/>
            <person name="Gorbushina A."/>
            <person name="Stielow B."/>
            <person name="Teixiera M."/>
            <person name="Abouelleil A."/>
            <person name="Chapman S.B."/>
            <person name="Priest M."/>
            <person name="Young S.K."/>
            <person name="Wortman J."/>
            <person name="Nusbaum C."/>
            <person name="Birren B."/>
        </authorList>
    </citation>
    <scope>NUCLEOTIDE SEQUENCE [LARGE SCALE GENOMIC DNA]</scope>
    <source>
        <strain evidence="4 5">CBS 43764</strain>
    </source>
</reference>
<dbReference type="EMBL" id="KN847546">
    <property type="protein sequence ID" value="KIW03136.1"/>
    <property type="molecule type" value="Genomic_DNA"/>
</dbReference>
<evidence type="ECO:0000313" key="4">
    <source>
        <dbReference type="EMBL" id="KIW03136.1"/>
    </source>
</evidence>
<dbReference type="InParanoid" id="A0A0D1XL71"/>
<dbReference type="PANTHER" id="PTHR42840">
    <property type="entry name" value="NAD(P)-BINDING ROSSMANN-FOLD SUPERFAMILY PROTEIN-RELATED"/>
    <property type="match status" value="1"/>
</dbReference>
<evidence type="ECO:0000256" key="1">
    <source>
        <dbReference type="ARBA" id="ARBA00010928"/>
    </source>
</evidence>
<feature type="domain" description="GFO/IDH/MocA-like oxidoreductase" evidence="3">
    <location>
        <begin position="146"/>
        <end position="262"/>
    </location>
</feature>
<evidence type="ECO:0000259" key="3">
    <source>
        <dbReference type="Pfam" id="PF22725"/>
    </source>
</evidence>
<dbReference type="GO" id="GO:0006740">
    <property type="term" value="P:NADPH regeneration"/>
    <property type="evidence" value="ECO:0007669"/>
    <property type="project" value="TreeGrafter"/>
</dbReference>
<dbReference type="GeneID" id="27313751"/>
<dbReference type="GO" id="GO:0005737">
    <property type="term" value="C:cytoplasm"/>
    <property type="evidence" value="ECO:0007669"/>
    <property type="project" value="TreeGrafter"/>
</dbReference>
<feature type="domain" description="Gfo/Idh/MocA-like oxidoreductase N-terminal" evidence="2">
    <location>
        <begin position="5"/>
        <end position="123"/>
    </location>
</feature>
<dbReference type="PANTHER" id="PTHR42840:SF5">
    <property type="entry name" value="NAD(P)-BINDING ROSSMANN-FOLD SUPERFAMILY PROTEIN"/>
    <property type="match status" value="1"/>
</dbReference>
<dbReference type="SUPFAM" id="SSF51735">
    <property type="entry name" value="NAD(P)-binding Rossmann-fold domains"/>
    <property type="match status" value="1"/>
</dbReference>
<dbReference type="OrthoDB" id="64915at2759"/>
<protein>
    <recommendedName>
        <fullName evidence="6">Gfo/Idh/MocA-like oxidoreductase N-terminal domain-containing protein</fullName>
    </recommendedName>
</protein>
<dbReference type="Pfam" id="PF01408">
    <property type="entry name" value="GFO_IDH_MocA"/>
    <property type="match status" value="1"/>
</dbReference>
<organism evidence="4 5">
    <name type="scientific">Verruconis gallopava</name>
    <dbReference type="NCBI Taxonomy" id="253628"/>
    <lineage>
        <taxon>Eukaryota</taxon>
        <taxon>Fungi</taxon>
        <taxon>Dikarya</taxon>
        <taxon>Ascomycota</taxon>
        <taxon>Pezizomycotina</taxon>
        <taxon>Dothideomycetes</taxon>
        <taxon>Pleosporomycetidae</taxon>
        <taxon>Venturiales</taxon>
        <taxon>Sympoventuriaceae</taxon>
        <taxon>Verruconis</taxon>
    </lineage>
</organism>
<dbReference type="GO" id="GO:0016491">
    <property type="term" value="F:oxidoreductase activity"/>
    <property type="evidence" value="ECO:0007669"/>
    <property type="project" value="TreeGrafter"/>
</dbReference>
<dbReference type="Proteomes" id="UP000053259">
    <property type="component" value="Unassembled WGS sequence"/>
</dbReference>
<gene>
    <name evidence="4" type="ORF">PV09_05778</name>
</gene>
<name>A0A0D1XL71_9PEZI</name>
<dbReference type="InterPro" id="IPR036291">
    <property type="entry name" value="NAD(P)-bd_dom_sf"/>
</dbReference>
<dbReference type="HOGENOM" id="CLU_023194_3_1_1"/>
<dbReference type="AlphaFoldDB" id="A0A0D1XL71"/>
<evidence type="ECO:0000313" key="5">
    <source>
        <dbReference type="Proteomes" id="UP000053259"/>
    </source>
</evidence>
<dbReference type="InterPro" id="IPR000683">
    <property type="entry name" value="Gfo/Idh/MocA-like_OxRdtase_N"/>
</dbReference>
<dbReference type="FunCoup" id="A0A0D1XL71">
    <property type="interactions" value="253"/>
</dbReference>
<dbReference type="RefSeq" id="XP_016213005.1">
    <property type="nucleotide sequence ID" value="XM_016359326.1"/>
</dbReference>
<dbReference type="VEuPathDB" id="FungiDB:PV09_05778"/>
<proteinExistence type="inferred from homology"/>